<evidence type="ECO:0008006" key="4">
    <source>
        <dbReference type="Google" id="ProtNLM"/>
    </source>
</evidence>
<dbReference type="RefSeq" id="WP_344223984.1">
    <property type="nucleotide sequence ID" value="NZ_BAAAQA010000011.1"/>
</dbReference>
<name>A0ABN2XLR3_9MICC</name>
<evidence type="ECO:0000313" key="2">
    <source>
        <dbReference type="EMBL" id="GAA2113837.1"/>
    </source>
</evidence>
<keyword evidence="1" id="KW-1133">Transmembrane helix</keyword>
<accession>A0ABN2XLR3</accession>
<keyword evidence="1" id="KW-0472">Membrane</keyword>
<reference evidence="2 3" key="1">
    <citation type="journal article" date="2019" name="Int. J. Syst. Evol. Microbiol.">
        <title>The Global Catalogue of Microorganisms (GCM) 10K type strain sequencing project: providing services to taxonomists for standard genome sequencing and annotation.</title>
        <authorList>
            <consortium name="The Broad Institute Genomics Platform"/>
            <consortium name="The Broad Institute Genome Sequencing Center for Infectious Disease"/>
            <person name="Wu L."/>
            <person name="Ma J."/>
        </authorList>
    </citation>
    <scope>NUCLEOTIDE SEQUENCE [LARGE SCALE GENOMIC DNA]</scope>
    <source>
        <strain evidence="2 3">JCM 15914</strain>
    </source>
</reference>
<feature type="transmembrane region" description="Helical" evidence="1">
    <location>
        <begin position="192"/>
        <end position="211"/>
    </location>
</feature>
<feature type="transmembrane region" description="Helical" evidence="1">
    <location>
        <begin position="30"/>
        <end position="49"/>
    </location>
</feature>
<gene>
    <name evidence="2" type="ORF">GCM10009824_10700</name>
</gene>
<keyword evidence="1" id="KW-0812">Transmembrane</keyword>
<protein>
    <recommendedName>
        <fullName evidence="4">PH domain-containing protein</fullName>
    </recommendedName>
</protein>
<evidence type="ECO:0000256" key="1">
    <source>
        <dbReference type="SAM" id="Phobius"/>
    </source>
</evidence>
<organism evidence="2 3">
    <name type="scientific">Kocuria atrinae</name>
    <dbReference type="NCBI Taxonomy" id="592377"/>
    <lineage>
        <taxon>Bacteria</taxon>
        <taxon>Bacillati</taxon>
        <taxon>Actinomycetota</taxon>
        <taxon>Actinomycetes</taxon>
        <taxon>Micrococcales</taxon>
        <taxon>Micrococcaceae</taxon>
        <taxon>Kocuria</taxon>
    </lineage>
</organism>
<comment type="caution">
    <text evidence="2">The sequence shown here is derived from an EMBL/GenBank/DDBJ whole genome shotgun (WGS) entry which is preliminary data.</text>
</comment>
<sequence>MAETVRQVPEKYSAPQHVFHPRITSYGRRIWAAVPPLMLVAVALLALYYRRPRGPVIAVLIVLALVGGVIAYGYLRPALTVITQTHFLKSRWIGFHAVPRDRVHQVVTVDQLLPPRPKPGKPRGRPYLWLVTETGKRAMALDGIVWDTASLKSFADLSGAQHVNFKQATPEQVSKHWPKLVAWHVRYPRLRYAASSLALVLVIVLVVWLTFVQTTFQ</sequence>
<feature type="transmembrane region" description="Helical" evidence="1">
    <location>
        <begin position="55"/>
        <end position="75"/>
    </location>
</feature>
<dbReference type="EMBL" id="BAAAQA010000011">
    <property type="protein sequence ID" value="GAA2113837.1"/>
    <property type="molecule type" value="Genomic_DNA"/>
</dbReference>
<dbReference type="Proteomes" id="UP001500166">
    <property type="component" value="Unassembled WGS sequence"/>
</dbReference>
<keyword evidence="3" id="KW-1185">Reference proteome</keyword>
<proteinExistence type="predicted"/>
<evidence type="ECO:0000313" key="3">
    <source>
        <dbReference type="Proteomes" id="UP001500166"/>
    </source>
</evidence>